<proteinExistence type="predicted"/>
<name>A0A2U8WNV3_9HYPH</name>
<feature type="region of interest" description="Disordered" evidence="1">
    <location>
        <begin position="49"/>
        <end position="71"/>
    </location>
</feature>
<evidence type="ECO:0000313" key="3">
    <source>
        <dbReference type="Proteomes" id="UP000245444"/>
    </source>
</evidence>
<dbReference type="EMBL" id="CP029553">
    <property type="protein sequence ID" value="AWN47201.1"/>
    <property type="molecule type" value="Genomic_DNA"/>
</dbReference>
<reference evidence="2 3" key="1">
    <citation type="submission" date="2018-05" db="EMBL/GenBank/DDBJ databases">
        <title>Complete Genome Sequence of Methylobacterium sp. 17Sr1-28.</title>
        <authorList>
            <person name="Srinivasan S."/>
        </authorList>
    </citation>
    <scope>NUCLEOTIDE SEQUENCE [LARGE SCALE GENOMIC DNA]</scope>
    <source>
        <strain evidence="2 3">17Sr1-28</strain>
    </source>
</reference>
<dbReference type="KEGG" id="mtea:DK419_13465"/>
<dbReference type="Proteomes" id="UP000245444">
    <property type="component" value="Chromosome"/>
</dbReference>
<evidence type="ECO:0000313" key="2">
    <source>
        <dbReference type="EMBL" id="AWN47201.1"/>
    </source>
</evidence>
<keyword evidence="3" id="KW-1185">Reference proteome</keyword>
<accession>A0A2U8WNV3</accession>
<protein>
    <submittedName>
        <fullName evidence="2">Uncharacterized protein</fullName>
    </submittedName>
</protein>
<evidence type="ECO:0000256" key="1">
    <source>
        <dbReference type="SAM" id="MobiDB-lite"/>
    </source>
</evidence>
<organism evidence="2 3">
    <name type="scientific">Methylobacterium terrae</name>
    <dbReference type="NCBI Taxonomy" id="2202827"/>
    <lineage>
        <taxon>Bacteria</taxon>
        <taxon>Pseudomonadati</taxon>
        <taxon>Pseudomonadota</taxon>
        <taxon>Alphaproteobacteria</taxon>
        <taxon>Hyphomicrobiales</taxon>
        <taxon>Methylobacteriaceae</taxon>
        <taxon>Methylobacterium</taxon>
    </lineage>
</organism>
<sequence>MTAPAPTDLLPLEPEAPAARLIRAAVPWANDKTCSLALAELDDAVEAYQGHPLGSEEDAPDLPPLRRGVAP</sequence>
<gene>
    <name evidence="2" type="ORF">DK419_13465</name>
</gene>
<dbReference type="AlphaFoldDB" id="A0A2U8WNV3"/>
<dbReference type="RefSeq" id="WP_109959532.1">
    <property type="nucleotide sequence ID" value="NZ_CP029553.1"/>
</dbReference>